<evidence type="ECO:0000313" key="2">
    <source>
        <dbReference type="EMBL" id="KKN62272.1"/>
    </source>
</evidence>
<dbReference type="EMBL" id="LAZR01000631">
    <property type="protein sequence ID" value="KKN62272.1"/>
    <property type="molecule type" value="Genomic_DNA"/>
</dbReference>
<dbReference type="AlphaFoldDB" id="A0A0F9SJ32"/>
<feature type="non-terminal residue" evidence="2">
    <location>
        <position position="1220"/>
    </location>
</feature>
<proteinExistence type="predicted"/>
<protein>
    <recommendedName>
        <fullName evidence="3">Large polyvalent protein associated domain-containing protein</fullName>
    </recommendedName>
</protein>
<comment type="caution">
    <text evidence="2">The sequence shown here is derived from an EMBL/GenBank/DDBJ whole genome shotgun (WGS) entry which is preliminary data.</text>
</comment>
<name>A0A0F9SJ32_9ZZZZ</name>
<reference evidence="2" key="1">
    <citation type="journal article" date="2015" name="Nature">
        <title>Complex archaea that bridge the gap between prokaryotes and eukaryotes.</title>
        <authorList>
            <person name="Spang A."/>
            <person name="Saw J.H."/>
            <person name="Jorgensen S.L."/>
            <person name="Zaremba-Niedzwiedzka K."/>
            <person name="Martijn J."/>
            <person name="Lind A.E."/>
            <person name="van Eijk R."/>
            <person name="Schleper C."/>
            <person name="Guy L."/>
            <person name="Ettema T.J."/>
        </authorList>
    </citation>
    <scope>NUCLEOTIDE SEQUENCE</scope>
</reference>
<feature type="region of interest" description="Disordered" evidence="1">
    <location>
        <begin position="17"/>
        <end position="57"/>
    </location>
</feature>
<evidence type="ECO:0000256" key="1">
    <source>
        <dbReference type="SAM" id="MobiDB-lite"/>
    </source>
</evidence>
<accession>A0A0F9SJ32</accession>
<organism evidence="2">
    <name type="scientific">marine sediment metagenome</name>
    <dbReference type="NCBI Taxonomy" id="412755"/>
    <lineage>
        <taxon>unclassified sequences</taxon>
        <taxon>metagenomes</taxon>
        <taxon>ecological metagenomes</taxon>
    </lineage>
</organism>
<gene>
    <name evidence="2" type="ORF">LCGC14_0514090</name>
</gene>
<sequence length="1220" mass="134244">MTLDTRFPTQSVLGQIAEERKRRRRRERDVAEEVLVPGPVEEAPEPIQPPEEPPIEPVEELAPLELEPVPPAALPPEPVVPPPLLAAQELERARLTELEGLVPEPSLLDVDITLETAFGVLFELYPGFPPLQIADTQQLLNDLFGNLGTDPEGFLFDLRTRGTPEQQDFILRLLGVSVPDLILARKTEEEISDLVSGLFPDMTELSQVADFGTEQPDEFAAGLRLTGFTPETVELLKLFDLSPHEIAEFFATSTRLIEVDGLQQLLTITPNGQAFDINGVWVGTYNNFTHEYTSMAPESWFKDTISDPFVTSIRGMVNATAQFWLTTVPDLLFRPQTEAERRTNGPALSGLIDANNQALRDRWRGIAADIQQGHDALLVKNPQLQPKPEWREGHIVSHPGFFTQTAELLSYSLWLFSNSLPYTLASVGTYSGLLLTTGNPVLAAAGTVAVLTPVLTQEVKIQLVAAGMAEGDASALSVPVGVILSTLELVGDMPFFKALFPRAWGSIRQAYTRELGALLRGVKTGGAIITSEVLTENAQQALINLTVKLKDKDREIFGDIREVTTQTILAMLPLAALGGGVTMVRASPAASALLSEIDKNQRGWLRDPTGDWWVPELSENATPEQRASFDLANELLDDALPGTEQFAEVPEVVTEEVAAVEEAAVVAPELAEEAVVAPLEAVVPEAVVVPEVVALTPQETTMAVEQFAELIADPQQRSLWERTLKLRTEERATRAAALRPRTRQLVSEGLGIEEALKQAEKDVLSGALPSAATNIPQLIADTIRPALFAQIDQKLTGFERASTRKALTNALAGKPIPRIAGIKGGSALTRLQAVFPQPIIDALEHPGGLEGFLEDNMPQPVGVSDAALRDYLRTLPPSEQGVLGFDQPVTPRLGDSPWVQPPSPIDSRPLSQRILDFTRLRRAAGLLPKGVTQRPEFPPTDILRREQRAQPELGEPPFVPPALKEKLTLAERKQRDLELRLELGQQPIGPTTRPEFPSSDQALREIRGQQRLDEPAWIPPEPLVTMTEAERIAQVIDIRIAMGQVPRGVPGGVQQVTPGKARELALFPADDRRRLWDLAKASGMTIVDFFNFIRAMRASFDLSAWRQVSPMIVGNFNSFLVGSADMFRAAWSADHVQAVSAAIQRDTDFALYEQLTEPGKGDFLRPFDAKAVKAWERQEEFIIQGKESFFGRLADKMPFIRISSRAHITMINKMLFDIWK</sequence>
<evidence type="ECO:0008006" key="3">
    <source>
        <dbReference type="Google" id="ProtNLM"/>
    </source>
</evidence>